<evidence type="ECO:0000259" key="1">
    <source>
        <dbReference type="Pfam" id="PF16391"/>
    </source>
</evidence>
<feature type="domain" description="DUF5000" evidence="1">
    <location>
        <begin position="176"/>
        <end position="291"/>
    </location>
</feature>
<dbReference type="EMBL" id="FNVS01000011">
    <property type="protein sequence ID" value="SEF97896.1"/>
    <property type="molecule type" value="Genomic_DNA"/>
</dbReference>
<keyword evidence="3" id="KW-1185">Reference proteome</keyword>
<organism evidence="2 3">
    <name type="scientific">Parabacteroides chinchillae</name>
    <dbReference type="NCBI Taxonomy" id="871327"/>
    <lineage>
        <taxon>Bacteria</taxon>
        <taxon>Pseudomonadati</taxon>
        <taxon>Bacteroidota</taxon>
        <taxon>Bacteroidia</taxon>
        <taxon>Bacteroidales</taxon>
        <taxon>Tannerellaceae</taxon>
        <taxon>Parabacteroides</taxon>
    </lineage>
</organism>
<dbReference type="Proteomes" id="UP000236725">
    <property type="component" value="Unassembled WGS sequence"/>
</dbReference>
<proteinExistence type="predicted"/>
<protein>
    <recommendedName>
        <fullName evidence="1">DUF5000 domain-containing protein</fullName>
    </recommendedName>
</protein>
<dbReference type="InterPro" id="IPR032164">
    <property type="entry name" value="DUF5000"/>
</dbReference>
<evidence type="ECO:0000313" key="2">
    <source>
        <dbReference type="EMBL" id="SEF97896.1"/>
    </source>
</evidence>
<dbReference type="InterPro" id="IPR008979">
    <property type="entry name" value="Galactose-bd-like_sf"/>
</dbReference>
<reference evidence="2 3" key="1">
    <citation type="submission" date="2016-10" db="EMBL/GenBank/DDBJ databases">
        <authorList>
            <person name="Varghese N."/>
            <person name="Submissions S."/>
        </authorList>
    </citation>
    <scope>NUCLEOTIDE SEQUENCE [LARGE SCALE GENOMIC DNA]</scope>
    <source>
        <strain evidence="2 3">DSM 29073</strain>
    </source>
</reference>
<dbReference type="RefSeq" id="WP_103983599.1">
    <property type="nucleotide sequence ID" value="NZ_FNVS01000011.1"/>
</dbReference>
<dbReference type="SUPFAM" id="SSF49785">
    <property type="entry name" value="Galactose-binding domain-like"/>
    <property type="match status" value="1"/>
</dbReference>
<dbReference type="Gene3D" id="2.60.40.2340">
    <property type="match status" value="1"/>
</dbReference>
<sequence>MKNIILLSGVILYSVFCFTSCEEEGMDESIPVNPVMTPIKAVTAEDGAETVQAVISDKTRTIELSLKNLQSLSNVNVHLSIAKRAKLIAPSDTILKLDLTKPNEVVVNNLLKDVTYTLTATIPEFTMIDVSKHKAHLLSNDSRVLEGNIDKLWDGLRMSKPEAYDEVNYGNYLCGDPENAPSSFTYDIGETINLYRFRASLYWAYTNVCPKRYELWGYLGDGVPSQNGDWDEWTKLGDIDNSNSRLTDFGEGDNLYFEKDKSPKVRYLRLRCLENYKGTTSFSLSEVNVWGYNM</sequence>
<dbReference type="Pfam" id="PF16391">
    <property type="entry name" value="DUF5000"/>
    <property type="match status" value="1"/>
</dbReference>
<comment type="caution">
    <text evidence="2">The sequence shown here is derived from an EMBL/GenBank/DDBJ whole genome shotgun (WGS) entry which is preliminary data.</text>
</comment>
<name>A0A8G2F5B2_9BACT</name>
<dbReference type="AlphaFoldDB" id="A0A8G2F5B2"/>
<gene>
    <name evidence="2" type="ORF">SAMN05444001_1117</name>
</gene>
<evidence type="ECO:0000313" key="3">
    <source>
        <dbReference type="Proteomes" id="UP000236725"/>
    </source>
</evidence>
<dbReference type="Gene3D" id="2.60.120.260">
    <property type="entry name" value="Galactose-binding domain-like"/>
    <property type="match status" value="1"/>
</dbReference>
<accession>A0A8G2F5B2</accession>